<name>A0ACC7LF70_9FLAO</name>
<protein>
    <submittedName>
        <fullName evidence="1">Carboxypeptidase-like regulatory domain-containing protein</fullName>
    </submittedName>
</protein>
<dbReference type="EMBL" id="JBHFPV010000001">
    <property type="protein sequence ID" value="MFH6602278.1"/>
    <property type="molecule type" value="Genomic_DNA"/>
</dbReference>
<evidence type="ECO:0000313" key="2">
    <source>
        <dbReference type="Proteomes" id="UP001595191"/>
    </source>
</evidence>
<accession>A0ACC7LF70</accession>
<reference evidence="1" key="1">
    <citation type="submission" date="2024-09" db="EMBL/GenBank/DDBJ databases">
        <authorList>
            <person name="Liu J."/>
        </authorList>
    </citation>
    <scope>NUCLEOTIDE SEQUENCE</scope>
    <source>
        <strain evidence="1">NBU2967</strain>
    </source>
</reference>
<dbReference type="Proteomes" id="UP001595191">
    <property type="component" value="Unassembled WGS sequence"/>
</dbReference>
<organism evidence="1 2">
    <name type="scientific">Meishania litoralis</name>
    <dbReference type="NCBI Taxonomy" id="3434685"/>
    <lineage>
        <taxon>Bacteria</taxon>
        <taxon>Pseudomonadati</taxon>
        <taxon>Bacteroidota</taxon>
        <taxon>Flavobacteriia</taxon>
        <taxon>Flavobacteriales</taxon>
        <taxon>Flavobacteriaceae</taxon>
        <taxon>Meishania</taxon>
    </lineage>
</organism>
<comment type="caution">
    <text evidence="1">The sequence shown here is derived from an EMBL/GenBank/DDBJ whole genome shotgun (WGS) entry which is preliminary data.</text>
</comment>
<evidence type="ECO:0000313" key="1">
    <source>
        <dbReference type="EMBL" id="MFH6602278.1"/>
    </source>
</evidence>
<sequence length="238" mass="26343">MKNALRITQPCSEKFESFAPTSNGGFCRLCAKEVIDFTNMPEPELIAFFNNRTTDTCGRFKSTQLKTYRTSAMNRTNKGFFARSMAIIGLSILSLGNLTALHAQDYASTETEIQVSKKSLDTNGISLQEYTVKGTVLDEMNEPLSGVNVVLKGTAEGVVTDLDGKFEFPRNLEVGNILVFSFLGYETKEYIVPESDSPVLDITITFDTVDVELMGAVDTGGVYKSKRNIFQKFLGLFK</sequence>
<proteinExistence type="predicted"/>
<gene>
    <name evidence="1" type="ORF">ACEZ3G_02225</name>
</gene>
<keyword evidence="2" id="KW-1185">Reference proteome</keyword>